<dbReference type="Pfam" id="PF00657">
    <property type="entry name" value="Lipase_GDSL"/>
    <property type="match status" value="1"/>
</dbReference>
<dbReference type="PANTHER" id="PTHR38340">
    <property type="entry name" value="S-LAYER PROTEIN"/>
    <property type="match status" value="1"/>
</dbReference>
<dbReference type="InterPro" id="IPR018511">
    <property type="entry name" value="Hemolysin-typ_Ca-bd_CS"/>
</dbReference>
<dbReference type="Pfam" id="PF00353">
    <property type="entry name" value="HemolysinCabind"/>
    <property type="match status" value="3"/>
</dbReference>
<feature type="region of interest" description="Disordered" evidence="3">
    <location>
        <begin position="356"/>
        <end position="384"/>
    </location>
</feature>
<dbReference type="GO" id="GO:0005576">
    <property type="term" value="C:extracellular region"/>
    <property type="evidence" value="ECO:0007669"/>
    <property type="project" value="UniProtKB-SubCell"/>
</dbReference>
<organism evidence="4 5">
    <name type="scientific">Rubellimicrobium mesophilum DSM 19309</name>
    <dbReference type="NCBI Taxonomy" id="442562"/>
    <lineage>
        <taxon>Bacteria</taxon>
        <taxon>Pseudomonadati</taxon>
        <taxon>Pseudomonadota</taxon>
        <taxon>Alphaproteobacteria</taxon>
        <taxon>Rhodobacterales</taxon>
        <taxon>Roseobacteraceae</taxon>
        <taxon>Rubellimicrobium</taxon>
    </lineage>
</organism>
<dbReference type="AlphaFoldDB" id="A0A017HU58"/>
<comment type="subcellular location">
    <subcellularLocation>
        <location evidence="1">Secreted</location>
    </subcellularLocation>
</comment>
<dbReference type="Proteomes" id="UP000019666">
    <property type="component" value="Unassembled WGS sequence"/>
</dbReference>
<dbReference type="InterPro" id="IPR001087">
    <property type="entry name" value="GDSL"/>
</dbReference>
<feature type="compositionally biased region" description="Basic and acidic residues" evidence="3">
    <location>
        <begin position="361"/>
        <end position="372"/>
    </location>
</feature>
<sequence>MSMSATTDLEGPIYFFGDSLTDDGNLSPPPGLVSDEALDAYVGAGGRISDGPTYAEHVDDILGLPESGNYAMAGAEAAGRQRLGDFIDEFSGGGQLLVSETDPRLDLDINLGAQIDRFAADASGAAPEDATGFILIGANDFLNIVGGADPAVVVPAAVAATLSGATDLLGLGLDDAVIATLPVPRFFPALGELSPEQLDQVEAISDAFAAGLAQGVGALRLLGQDVRLLDMRPISEAILDDPSGFGLIAPYGLTLKGGDQDELARYDRDQVAFWNPLHPSAATHGVLGAYTAFALEHDPIGLTADADHEAAGAGADLVLGLGGGDAIGLGAGSDLGFGGSGEDTILAGRGNDLASGGSQDDLLKGQRGKDVLDGDEGSDQLSGGRAGDVLIDGLGSDLARGGAGADRFLFTEAELVGGTTGEDEDLLIGGKGTDTLWLALGRSTLRSLGDELTEADPQEALADLGIEVRGIEEIRVVAGRAGFEALSHDAWFQPADLWGLV</sequence>
<dbReference type="RefSeq" id="WP_037282551.1">
    <property type="nucleotide sequence ID" value="NZ_KK088605.1"/>
</dbReference>
<evidence type="ECO:0000256" key="3">
    <source>
        <dbReference type="SAM" id="MobiDB-lite"/>
    </source>
</evidence>
<gene>
    <name evidence="4" type="ORF">Rumeso_01129</name>
</gene>
<comment type="caution">
    <text evidence="4">The sequence shown here is derived from an EMBL/GenBank/DDBJ whole genome shotgun (WGS) entry which is preliminary data.</text>
</comment>
<protein>
    <submittedName>
        <fullName evidence="4">Uncharacterized protein</fullName>
    </submittedName>
</protein>
<dbReference type="EMBL" id="AOSK01000031">
    <property type="protein sequence ID" value="EYD77289.1"/>
    <property type="molecule type" value="Genomic_DNA"/>
</dbReference>
<proteinExistence type="predicted"/>
<dbReference type="Gene3D" id="2.150.10.10">
    <property type="entry name" value="Serralysin-like metalloprotease, C-terminal"/>
    <property type="match status" value="1"/>
</dbReference>
<dbReference type="InterPro" id="IPR001343">
    <property type="entry name" value="Hemolysn_Ca-bd"/>
</dbReference>
<reference evidence="4 5" key="1">
    <citation type="submission" date="2013-02" db="EMBL/GenBank/DDBJ databases">
        <authorList>
            <person name="Fiebig A."/>
            <person name="Goeker M."/>
            <person name="Klenk H.-P.P."/>
        </authorList>
    </citation>
    <scope>NUCLEOTIDE SEQUENCE [LARGE SCALE GENOMIC DNA]</scope>
    <source>
        <strain evidence="4 5">DSM 19309</strain>
    </source>
</reference>
<dbReference type="OrthoDB" id="5292073at2"/>
<dbReference type="PROSITE" id="PS00330">
    <property type="entry name" value="HEMOLYSIN_CALCIUM"/>
    <property type="match status" value="1"/>
</dbReference>
<name>A0A017HU58_9RHOB</name>
<dbReference type="PANTHER" id="PTHR38340:SF1">
    <property type="entry name" value="S-LAYER PROTEIN"/>
    <property type="match status" value="1"/>
</dbReference>
<dbReference type="InterPro" id="IPR036514">
    <property type="entry name" value="SGNH_hydro_sf"/>
</dbReference>
<evidence type="ECO:0000313" key="5">
    <source>
        <dbReference type="Proteomes" id="UP000019666"/>
    </source>
</evidence>
<keyword evidence="2" id="KW-0964">Secreted</keyword>
<accession>A0A017HU58</accession>
<evidence type="ECO:0000313" key="4">
    <source>
        <dbReference type="EMBL" id="EYD77289.1"/>
    </source>
</evidence>
<evidence type="ECO:0000256" key="1">
    <source>
        <dbReference type="ARBA" id="ARBA00004613"/>
    </source>
</evidence>
<dbReference type="InterPro" id="IPR011049">
    <property type="entry name" value="Serralysin-like_metalloprot_C"/>
</dbReference>
<dbReference type="Gene3D" id="3.40.50.1110">
    <property type="entry name" value="SGNH hydrolase"/>
    <property type="match status" value="1"/>
</dbReference>
<dbReference type="PRINTS" id="PR00313">
    <property type="entry name" value="CABNDNGRPT"/>
</dbReference>
<keyword evidence="5" id="KW-1185">Reference proteome</keyword>
<dbReference type="HOGENOM" id="CLU_543894_0_0_5"/>
<dbReference type="SUPFAM" id="SSF51120">
    <property type="entry name" value="beta-Roll"/>
    <property type="match status" value="1"/>
</dbReference>
<dbReference type="InterPro" id="IPR050557">
    <property type="entry name" value="RTX_toxin/Mannuronan_C5-epim"/>
</dbReference>
<dbReference type="GO" id="GO:0016788">
    <property type="term" value="F:hydrolase activity, acting on ester bonds"/>
    <property type="evidence" value="ECO:0007669"/>
    <property type="project" value="InterPro"/>
</dbReference>
<dbReference type="STRING" id="442562.Rumeso_01129"/>
<dbReference type="GO" id="GO:0005509">
    <property type="term" value="F:calcium ion binding"/>
    <property type="evidence" value="ECO:0007669"/>
    <property type="project" value="InterPro"/>
</dbReference>
<evidence type="ECO:0000256" key="2">
    <source>
        <dbReference type="ARBA" id="ARBA00022525"/>
    </source>
</evidence>